<name>A0A0C2BM90_9BILA</name>
<organism evidence="1 2">
    <name type="scientific">Ancylostoma duodenale</name>
    <dbReference type="NCBI Taxonomy" id="51022"/>
    <lineage>
        <taxon>Eukaryota</taxon>
        <taxon>Metazoa</taxon>
        <taxon>Ecdysozoa</taxon>
        <taxon>Nematoda</taxon>
        <taxon>Chromadorea</taxon>
        <taxon>Rhabditida</taxon>
        <taxon>Rhabditina</taxon>
        <taxon>Rhabditomorpha</taxon>
        <taxon>Strongyloidea</taxon>
        <taxon>Ancylostomatidae</taxon>
        <taxon>Ancylostomatinae</taxon>
        <taxon>Ancylostoma</taxon>
    </lineage>
</organism>
<sequence>RKTVMCLCVTSVATVEFMIGATINRVLVIEDNCCFCNTAAFTLSNEQKNIDLFFVSFRNELYE</sequence>
<gene>
    <name evidence="1" type="ORF">ANCDUO_25089</name>
</gene>
<feature type="non-terminal residue" evidence="1">
    <location>
        <position position="1"/>
    </location>
</feature>
<evidence type="ECO:0000313" key="1">
    <source>
        <dbReference type="EMBL" id="KIH44878.1"/>
    </source>
</evidence>
<reference evidence="1 2" key="1">
    <citation type="submission" date="2013-12" db="EMBL/GenBank/DDBJ databases">
        <title>Draft genome of the parsitic nematode Ancylostoma duodenale.</title>
        <authorList>
            <person name="Mitreva M."/>
        </authorList>
    </citation>
    <scope>NUCLEOTIDE SEQUENCE [LARGE SCALE GENOMIC DNA]</scope>
    <source>
        <strain evidence="1 2">Zhejiang</strain>
    </source>
</reference>
<feature type="non-terminal residue" evidence="1">
    <location>
        <position position="63"/>
    </location>
</feature>
<proteinExistence type="predicted"/>
<dbReference type="OrthoDB" id="438440at2759"/>
<protein>
    <submittedName>
        <fullName evidence="1">Uncharacterized protein</fullName>
    </submittedName>
</protein>
<dbReference type="AlphaFoldDB" id="A0A0C2BM90"/>
<evidence type="ECO:0000313" key="2">
    <source>
        <dbReference type="Proteomes" id="UP000054047"/>
    </source>
</evidence>
<dbReference type="EMBL" id="KN775022">
    <property type="protein sequence ID" value="KIH44878.1"/>
    <property type="molecule type" value="Genomic_DNA"/>
</dbReference>
<dbReference type="Proteomes" id="UP000054047">
    <property type="component" value="Unassembled WGS sequence"/>
</dbReference>
<keyword evidence="2" id="KW-1185">Reference proteome</keyword>
<accession>A0A0C2BM90</accession>